<keyword evidence="8 9" id="KW-0472">Membrane</keyword>
<feature type="transmembrane region" description="Helical" evidence="9">
    <location>
        <begin position="12"/>
        <end position="36"/>
    </location>
</feature>
<evidence type="ECO:0000256" key="9">
    <source>
        <dbReference type="SAM" id="Phobius"/>
    </source>
</evidence>
<comment type="subcellular location">
    <subcellularLocation>
        <location evidence="1">Cell inner membrane</location>
        <topology evidence="1">Multi-pass membrane protein</topology>
    </subcellularLocation>
</comment>
<dbReference type="Pfam" id="PF03739">
    <property type="entry name" value="LptF_LptG"/>
    <property type="match status" value="1"/>
</dbReference>
<keyword evidence="11" id="KW-1185">Reference proteome</keyword>
<dbReference type="Proteomes" id="UP000637423">
    <property type="component" value="Unassembled WGS sequence"/>
</dbReference>
<evidence type="ECO:0000256" key="1">
    <source>
        <dbReference type="ARBA" id="ARBA00004429"/>
    </source>
</evidence>
<feature type="transmembrane region" description="Helical" evidence="9">
    <location>
        <begin position="267"/>
        <end position="290"/>
    </location>
</feature>
<evidence type="ECO:0000256" key="7">
    <source>
        <dbReference type="ARBA" id="ARBA00022989"/>
    </source>
</evidence>
<dbReference type="GO" id="GO:0043190">
    <property type="term" value="C:ATP-binding cassette (ABC) transporter complex"/>
    <property type="evidence" value="ECO:0007669"/>
    <property type="project" value="InterPro"/>
</dbReference>
<keyword evidence="7 9" id="KW-1133">Transmembrane helix</keyword>
<evidence type="ECO:0000256" key="4">
    <source>
        <dbReference type="ARBA" id="ARBA00022475"/>
    </source>
</evidence>
<dbReference type="RefSeq" id="WP_188565441.1">
    <property type="nucleotide sequence ID" value="NZ_BMED01000001.1"/>
</dbReference>
<feature type="transmembrane region" description="Helical" evidence="9">
    <location>
        <begin position="330"/>
        <end position="349"/>
    </location>
</feature>
<evidence type="ECO:0000313" key="10">
    <source>
        <dbReference type="EMBL" id="GGC70257.1"/>
    </source>
</evidence>
<evidence type="ECO:0000313" key="11">
    <source>
        <dbReference type="Proteomes" id="UP000637423"/>
    </source>
</evidence>
<evidence type="ECO:0000256" key="2">
    <source>
        <dbReference type="ARBA" id="ARBA00014213"/>
    </source>
</evidence>
<evidence type="ECO:0000256" key="8">
    <source>
        <dbReference type="ARBA" id="ARBA00023136"/>
    </source>
</evidence>
<feature type="transmembrane region" description="Helical" evidence="9">
    <location>
        <begin position="98"/>
        <end position="124"/>
    </location>
</feature>
<keyword evidence="3" id="KW-0813">Transport</keyword>
<evidence type="ECO:0000256" key="3">
    <source>
        <dbReference type="ARBA" id="ARBA00022448"/>
    </source>
</evidence>
<dbReference type="NCBIfam" id="TIGR04407">
    <property type="entry name" value="LptF_YjgP"/>
    <property type="match status" value="1"/>
</dbReference>
<feature type="transmembrane region" description="Helical" evidence="9">
    <location>
        <begin position="297"/>
        <end position="318"/>
    </location>
</feature>
<comment type="caution">
    <text evidence="10">The sequence shown here is derived from an EMBL/GenBank/DDBJ whole genome shotgun (WGS) entry which is preliminary data.</text>
</comment>
<feature type="transmembrane region" description="Helical" evidence="9">
    <location>
        <begin position="48"/>
        <end position="77"/>
    </location>
</feature>
<keyword evidence="5" id="KW-0997">Cell inner membrane</keyword>
<accession>A0A916XH83</accession>
<evidence type="ECO:0000256" key="5">
    <source>
        <dbReference type="ARBA" id="ARBA00022519"/>
    </source>
</evidence>
<organism evidence="10 11">
    <name type="scientific">Undibacterium terreum</name>
    <dbReference type="NCBI Taxonomy" id="1224302"/>
    <lineage>
        <taxon>Bacteria</taxon>
        <taxon>Pseudomonadati</taxon>
        <taxon>Pseudomonadota</taxon>
        <taxon>Betaproteobacteria</taxon>
        <taxon>Burkholderiales</taxon>
        <taxon>Oxalobacteraceae</taxon>
        <taxon>Undibacterium</taxon>
    </lineage>
</organism>
<keyword evidence="6 9" id="KW-0812">Transmembrane</keyword>
<evidence type="ECO:0000256" key="6">
    <source>
        <dbReference type="ARBA" id="ARBA00022692"/>
    </source>
</evidence>
<reference evidence="10" key="1">
    <citation type="journal article" date="2014" name="Int. J. Syst. Evol. Microbiol.">
        <title>Complete genome sequence of Corynebacterium casei LMG S-19264T (=DSM 44701T), isolated from a smear-ripened cheese.</title>
        <authorList>
            <consortium name="US DOE Joint Genome Institute (JGI-PGF)"/>
            <person name="Walter F."/>
            <person name="Albersmeier A."/>
            <person name="Kalinowski J."/>
            <person name="Ruckert C."/>
        </authorList>
    </citation>
    <scope>NUCLEOTIDE SEQUENCE</scope>
    <source>
        <strain evidence="10">CGMCC 1.10998</strain>
    </source>
</reference>
<gene>
    <name evidence="10" type="ORF">GCM10011396_16650</name>
</gene>
<dbReference type="PANTHER" id="PTHR33529:SF7">
    <property type="entry name" value="LIPOPOLYSACCHARIDE EXPORT SYSTEM PERMEASE PROTEIN LPTF"/>
    <property type="match status" value="1"/>
</dbReference>
<proteinExistence type="predicted"/>
<dbReference type="EMBL" id="BMED01000001">
    <property type="protein sequence ID" value="GGC70257.1"/>
    <property type="molecule type" value="Genomic_DNA"/>
</dbReference>
<dbReference type="InterPro" id="IPR005495">
    <property type="entry name" value="LptG/LptF_permease"/>
</dbReference>
<dbReference type="GO" id="GO:0015920">
    <property type="term" value="P:lipopolysaccharide transport"/>
    <property type="evidence" value="ECO:0007669"/>
    <property type="project" value="TreeGrafter"/>
</dbReference>
<dbReference type="GO" id="GO:0055085">
    <property type="term" value="P:transmembrane transport"/>
    <property type="evidence" value="ECO:0007669"/>
    <property type="project" value="InterPro"/>
</dbReference>
<protein>
    <recommendedName>
        <fullName evidence="2">Lipopolysaccharide export system permease protein LptF</fullName>
    </recommendedName>
</protein>
<keyword evidence="4" id="KW-1003">Cell membrane</keyword>
<dbReference type="AlphaFoldDB" id="A0A916XH83"/>
<sequence length="387" mass="42525">MIFQRALRRELLSTAGAVFTTLFTIVITVMLIKILGQAAGGKVASADVIALIGFTSLGYMPVLLILTGYVSVLWVVTRSYQDSEMVVWFASGVSLLNWIRPVVFFGLPIITLTALLTCFGTPWANRQSAELKQRYEKRDDIAKVAPGKFQESASSDRIFFVESVAGDLGKVQNIFVNTVNNGRSSVIVAKEGAIEIDKNGDKFVVMSKGRRYDGLPTEPDFQMMQFEHYGILMASQTKALAEDKSAKSMTMAELLENQSSSYNQGELLWRVSLPLMGTVLMFLAVPLGFVNPRVGRSANLIIALLLVVVYLNLVNIVQASVVQGRMAFSMAWWPLQAAALVFVALAFAWRINVNSRMHPLVLWSGFKGCFHSKKAEKMASAGQVSGS</sequence>
<dbReference type="InterPro" id="IPR030922">
    <property type="entry name" value="LptF"/>
</dbReference>
<name>A0A916XH83_9BURK</name>
<dbReference type="PANTHER" id="PTHR33529">
    <property type="entry name" value="SLR0882 PROTEIN-RELATED"/>
    <property type="match status" value="1"/>
</dbReference>
<reference evidence="10" key="2">
    <citation type="submission" date="2020-09" db="EMBL/GenBank/DDBJ databases">
        <authorList>
            <person name="Sun Q."/>
            <person name="Zhou Y."/>
        </authorList>
    </citation>
    <scope>NUCLEOTIDE SEQUENCE</scope>
    <source>
        <strain evidence="10">CGMCC 1.10998</strain>
    </source>
</reference>